<evidence type="ECO:0000313" key="1">
    <source>
        <dbReference type="EMBL" id="KJH51986.1"/>
    </source>
</evidence>
<accession>A0A0D8YBP4</accession>
<dbReference type="PANTHER" id="PTHR31410:SF1">
    <property type="entry name" value="POST-GPI ATTACHMENT TO PROTEINS FACTOR 4"/>
    <property type="match status" value="1"/>
</dbReference>
<dbReference type="InterPro" id="IPR029675">
    <property type="entry name" value="PGAP4"/>
</dbReference>
<dbReference type="GO" id="GO:0006506">
    <property type="term" value="P:GPI anchor biosynthetic process"/>
    <property type="evidence" value="ECO:0007669"/>
    <property type="project" value="InterPro"/>
</dbReference>
<organism evidence="1 2">
    <name type="scientific">Dictyocaulus viviparus</name>
    <name type="common">Bovine lungworm</name>
    <dbReference type="NCBI Taxonomy" id="29172"/>
    <lineage>
        <taxon>Eukaryota</taxon>
        <taxon>Metazoa</taxon>
        <taxon>Ecdysozoa</taxon>
        <taxon>Nematoda</taxon>
        <taxon>Chromadorea</taxon>
        <taxon>Rhabditida</taxon>
        <taxon>Rhabditina</taxon>
        <taxon>Rhabditomorpha</taxon>
        <taxon>Strongyloidea</taxon>
        <taxon>Metastrongylidae</taxon>
        <taxon>Dictyocaulus</taxon>
    </lineage>
</organism>
<gene>
    <name evidence="1" type="ORF">DICVIV_01797</name>
</gene>
<reference evidence="1 2" key="1">
    <citation type="submission" date="2013-11" db="EMBL/GenBank/DDBJ databases">
        <title>Draft genome of the bovine lungworm Dictyocaulus viviparus.</title>
        <authorList>
            <person name="Mitreva M."/>
        </authorList>
    </citation>
    <scope>NUCLEOTIDE SEQUENCE [LARGE SCALE GENOMIC DNA]</scope>
    <source>
        <strain evidence="1 2">HannoverDv2000</strain>
    </source>
</reference>
<dbReference type="OrthoDB" id="2016523at2759"/>
<dbReference type="AlphaFoldDB" id="A0A0D8YBP4"/>
<dbReference type="Proteomes" id="UP000053766">
    <property type="component" value="Unassembled WGS sequence"/>
</dbReference>
<reference evidence="2" key="2">
    <citation type="journal article" date="2016" name="Sci. Rep.">
        <title>Dictyocaulus viviparus genome, variome and transcriptome elucidate lungworm biology and support future intervention.</title>
        <authorList>
            <person name="McNulty S.N."/>
            <person name="Strube C."/>
            <person name="Rosa B.A."/>
            <person name="Martin J.C."/>
            <person name="Tyagi R."/>
            <person name="Choi Y.J."/>
            <person name="Wang Q."/>
            <person name="Hallsworth Pepin K."/>
            <person name="Zhang X."/>
            <person name="Ozersky P."/>
            <person name="Wilson R.K."/>
            <person name="Sternberg P.W."/>
            <person name="Gasser R.B."/>
            <person name="Mitreva M."/>
        </authorList>
    </citation>
    <scope>NUCLEOTIDE SEQUENCE [LARGE SCALE GENOMIC DNA]</scope>
    <source>
        <strain evidence="2">HannoverDv2000</strain>
    </source>
</reference>
<proteinExistence type="predicted"/>
<keyword evidence="2" id="KW-1185">Reference proteome</keyword>
<dbReference type="EMBL" id="KN716172">
    <property type="protein sequence ID" value="KJH51986.1"/>
    <property type="molecule type" value="Genomic_DNA"/>
</dbReference>
<sequence length="176" mass="20088">MARNISCKIREILSEDRNSSLLSPSGTVIKEALDYWKCLNRTTRASYGYQVADVIGTVPHSRYVVLLENDALAVPNFPTMMTSLIKQLDDKKDIDYFLADIRYYLTNTVYMSLTESCSTRAMLFRSEKIPELVDQLSRKSRRNACDGHAKHHILDESSFIGRQTDTNFVVHIGETD</sequence>
<protein>
    <submittedName>
        <fullName evidence="1">Uncharacterized protein</fullName>
    </submittedName>
</protein>
<evidence type="ECO:0000313" key="2">
    <source>
        <dbReference type="Proteomes" id="UP000053766"/>
    </source>
</evidence>
<dbReference type="PANTHER" id="PTHR31410">
    <property type="entry name" value="TRANSMEMBRANE PROTEIN 246"/>
    <property type="match status" value="1"/>
</dbReference>
<dbReference type="GO" id="GO:0016757">
    <property type="term" value="F:glycosyltransferase activity"/>
    <property type="evidence" value="ECO:0007669"/>
    <property type="project" value="InterPro"/>
</dbReference>
<name>A0A0D8YBP4_DICVI</name>
<dbReference type="GO" id="GO:0000139">
    <property type="term" value="C:Golgi membrane"/>
    <property type="evidence" value="ECO:0007669"/>
    <property type="project" value="InterPro"/>
</dbReference>